<reference evidence="2 3" key="1">
    <citation type="journal article" date="2011" name="Science">
        <title>The ecoresponsive genome of Daphnia pulex.</title>
        <authorList>
            <person name="Colbourne J.K."/>
            <person name="Pfrender M.E."/>
            <person name="Gilbert D."/>
            <person name="Thomas W.K."/>
            <person name="Tucker A."/>
            <person name="Oakley T.H."/>
            <person name="Tokishita S."/>
            <person name="Aerts A."/>
            <person name="Arnold G.J."/>
            <person name="Basu M.K."/>
            <person name="Bauer D.J."/>
            <person name="Caceres C.E."/>
            <person name="Carmel L."/>
            <person name="Casola C."/>
            <person name="Choi J.H."/>
            <person name="Detter J.C."/>
            <person name="Dong Q."/>
            <person name="Dusheyko S."/>
            <person name="Eads B.D."/>
            <person name="Frohlich T."/>
            <person name="Geiler-Samerotte K.A."/>
            <person name="Gerlach D."/>
            <person name="Hatcher P."/>
            <person name="Jogdeo S."/>
            <person name="Krijgsveld J."/>
            <person name="Kriventseva E.V."/>
            <person name="Kultz D."/>
            <person name="Laforsch C."/>
            <person name="Lindquist E."/>
            <person name="Lopez J."/>
            <person name="Manak J.R."/>
            <person name="Muller J."/>
            <person name="Pangilinan J."/>
            <person name="Patwardhan R.P."/>
            <person name="Pitluck S."/>
            <person name="Pritham E.J."/>
            <person name="Rechtsteiner A."/>
            <person name="Rho M."/>
            <person name="Rogozin I.B."/>
            <person name="Sakarya O."/>
            <person name="Salamov A."/>
            <person name="Schaack S."/>
            <person name="Shapiro H."/>
            <person name="Shiga Y."/>
            <person name="Skalitzky C."/>
            <person name="Smith Z."/>
            <person name="Souvorov A."/>
            <person name="Sung W."/>
            <person name="Tang Z."/>
            <person name="Tsuchiya D."/>
            <person name="Tu H."/>
            <person name="Vos H."/>
            <person name="Wang M."/>
            <person name="Wolf Y.I."/>
            <person name="Yamagata H."/>
            <person name="Yamada T."/>
            <person name="Ye Y."/>
            <person name="Shaw J.R."/>
            <person name="Andrews J."/>
            <person name="Crease T.J."/>
            <person name="Tang H."/>
            <person name="Lucas S.M."/>
            <person name="Robertson H.M."/>
            <person name="Bork P."/>
            <person name="Koonin E.V."/>
            <person name="Zdobnov E.M."/>
            <person name="Grigoriev I.V."/>
            <person name="Lynch M."/>
            <person name="Boore J.L."/>
        </authorList>
    </citation>
    <scope>NUCLEOTIDE SEQUENCE [LARGE SCALE GENOMIC DNA]</scope>
</reference>
<dbReference type="OrthoDB" id="6359149at2759"/>
<gene>
    <name evidence="2" type="ORF">DAPPUDRAFT_321373</name>
</gene>
<dbReference type="EMBL" id="GL732562">
    <property type="protein sequence ID" value="EFX77469.1"/>
    <property type="molecule type" value="Genomic_DNA"/>
</dbReference>
<protein>
    <recommendedName>
        <fullName evidence="4">Transposase domain-containing protein</fullName>
    </recommendedName>
</protein>
<dbReference type="AlphaFoldDB" id="E9GSQ5"/>
<feature type="compositionally biased region" description="Acidic residues" evidence="1">
    <location>
        <begin position="98"/>
        <end position="109"/>
    </location>
</feature>
<dbReference type="PANTHER" id="PTHR33053">
    <property type="entry name" value="PROTEIN, PUTATIVE-RELATED"/>
    <property type="match status" value="1"/>
</dbReference>
<dbReference type="OMA" id="MTHANIN"/>
<dbReference type="HOGENOM" id="CLU_004416_4_1_1"/>
<dbReference type="PANTHER" id="PTHR33053:SF9">
    <property type="entry name" value="AGAP000105-PA"/>
    <property type="match status" value="1"/>
</dbReference>
<organism evidence="2 3">
    <name type="scientific">Daphnia pulex</name>
    <name type="common">Water flea</name>
    <dbReference type="NCBI Taxonomy" id="6669"/>
    <lineage>
        <taxon>Eukaryota</taxon>
        <taxon>Metazoa</taxon>
        <taxon>Ecdysozoa</taxon>
        <taxon>Arthropoda</taxon>
        <taxon>Crustacea</taxon>
        <taxon>Branchiopoda</taxon>
        <taxon>Diplostraca</taxon>
        <taxon>Cladocera</taxon>
        <taxon>Anomopoda</taxon>
        <taxon>Daphniidae</taxon>
        <taxon>Daphnia</taxon>
    </lineage>
</organism>
<proteinExistence type="predicted"/>
<feature type="compositionally biased region" description="Polar residues" evidence="1">
    <location>
        <begin position="32"/>
        <end position="44"/>
    </location>
</feature>
<dbReference type="Proteomes" id="UP000000305">
    <property type="component" value="Unassembled WGS sequence"/>
</dbReference>
<evidence type="ECO:0008006" key="4">
    <source>
        <dbReference type="Google" id="ProtNLM"/>
    </source>
</evidence>
<evidence type="ECO:0000313" key="2">
    <source>
        <dbReference type="EMBL" id="EFX77469.1"/>
    </source>
</evidence>
<accession>E9GSQ5</accession>
<dbReference type="KEGG" id="dpx:DAPPUDRAFT_321373"/>
<name>E9GSQ5_DAPPU</name>
<feature type="region of interest" description="Disordered" evidence="1">
    <location>
        <begin position="89"/>
        <end position="121"/>
    </location>
</feature>
<sequence length="737" mass="84714">MNMDYSKRTLQRLVTKEMKRFKMEDKHFIDNRISSQSSDNSVTADTEDVCENNSLSHDESPEGLEEYIERPEVQEDVFIGRERIHLEKFQDYHTSSDETSDNDEDDGSESSEMPSQIQDESGSFVRYMNDEDYFERSNDDASASSMEFSNNYVIKMNNELRGNVARISLKNNLTHTATNDILRLLLSLGHDVPKDARTLLGTTTEKSDSNFEHLGLINGILKKIRHGVSDDVHFLQLIINIDGVPLYRSSKSNVMWPILGRITNITDTKPFVISIYYGHSKPPNLNEFLSPFVEEMKKLENGILKVDGRSFTVKLNCVVCDAPARSFVKKCVGHGGFYGCERCVQKGEKVGGSMTFPATNSDLRSNMSFRQTKNKQHHQGTSSFTELNIDMIHGFPLDYMHLVCLGVMKKLLLLWRGEKGKATDRRPRKTSRSNKQAKDRVFRLSSSSQKTINERITTCSKRLPEEFQRKGRSLNDLEDWKAVEFRTFLLYTGPLVLKGVLPEEQYEHFLHFHAAIRILCSPSSTESHINYADECLKYFSYQFGVLYGRYQLIYNVHTLSHLANECRMLKGPLDCFSAFPFENFLGRLKVLLRGTRRPLAQLKKRLSEIDNFDNFVEGDVTKHHYGPYAFHFESIKARPADSFVISNKCRVLKIEGKTKEFLSLKEYCLKDERGNFINLYEFPMKAHLLKIFVSDTHEQDEEGDNIIMPIADCKDVVKCVSLNYGKSLVFFPLLHNL</sequence>
<evidence type="ECO:0000313" key="3">
    <source>
        <dbReference type="Proteomes" id="UP000000305"/>
    </source>
</evidence>
<dbReference type="InParanoid" id="E9GSQ5"/>
<evidence type="ECO:0000256" key="1">
    <source>
        <dbReference type="SAM" id="MobiDB-lite"/>
    </source>
</evidence>
<dbReference type="PhylomeDB" id="E9GSQ5"/>
<keyword evidence="3" id="KW-1185">Reference proteome</keyword>
<dbReference type="STRING" id="6669.E9GSQ5"/>
<dbReference type="eggNOG" id="ENOG502QYYT">
    <property type="taxonomic scope" value="Eukaryota"/>
</dbReference>
<feature type="region of interest" description="Disordered" evidence="1">
    <location>
        <begin position="28"/>
        <end position="70"/>
    </location>
</feature>